<gene>
    <name evidence="2" type="ORF">WAZ07_16475</name>
</gene>
<sequence>MRFSSKKKGSPCYFPCALPLPQPGPVGPQGPQGPQGPPFKGLVSVKNLMFFTVSDGTKLVYKNVDGLPQLGITEILAPKQVSYMNLFINGILQSTNSYDVQSGTLTLLTDEVPPAGTPITLQFILINQ</sequence>
<proteinExistence type="predicted"/>
<dbReference type="Gene3D" id="1.20.5.320">
    <property type="entry name" value="6-Phosphogluconate Dehydrogenase, domain 3"/>
    <property type="match status" value="1"/>
</dbReference>
<evidence type="ECO:0000313" key="3">
    <source>
        <dbReference type="Proteomes" id="UP001372526"/>
    </source>
</evidence>
<dbReference type="EMBL" id="JBAWSX010000010">
    <property type="protein sequence ID" value="MEI4802877.1"/>
    <property type="molecule type" value="Genomic_DNA"/>
</dbReference>
<feature type="domain" description="DUF4183" evidence="1">
    <location>
        <begin position="52"/>
        <end position="123"/>
    </location>
</feature>
<dbReference type="Pfam" id="PF13799">
    <property type="entry name" value="DUF4183"/>
    <property type="match status" value="1"/>
</dbReference>
<dbReference type="InterPro" id="IPR025237">
    <property type="entry name" value="DUF4183"/>
</dbReference>
<dbReference type="RefSeq" id="WP_336473327.1">
    <property type="nucleotide sequence ID" value="NZ_JBAWSX010000010.1"/>
</dbReference>
<organism evidence="2 3">
    <name type="scientific">Bacillus bruguierae</name>
    <dbReference type="NCBI Taxonomy" id="3127667"/>
    <lineage>
        <taxon>Bacteria</taxon>
        <taxon>Bacillati</taxon>
        <taxon>Bacillota</taxon>
        <taxon>Bacilli</taxon>
        <taxon>Bacillales</taxon>
        <taxon>Bacillaceae</taxon>
        <taxon>Bacillus</taxon>
    </lineage>
</organism>
<accession>A0ABU8FJL5</accession>
<evidence type="ECO:0000259" key="1">
    <source>
        <dbReference type="Pfam" id="PF13799"/>
    </source>
</evidence>
<name>A0ABU8FJL5_9BACI</name>
<protein>
    <submittedName>
        <fullName evidence="2">DUF4183 domain-containing protein</fullName>
    </submittedName>
</protein>
<comment type="caution">
    <text evidence="2">The sequence shown here is derived from an EMBL/GenBank/DDBJ whole genome shotgun (WGS) entry which is preliminary data.</text>
</comment>
<keyword evidence="3" id="KW-1185">Reference proteome</keyword>
<dbReference type="Proteomes" id="UP001372526">
    <property type="component" value="Unassembled WGS sequence"/>
</dbReference>
<reference evidence="2 3" key="1">
    <citation type="submission" date="2024-01" db="EMBL/GenBank/DDBJ databases">
        <title>Seven novel Bacillus-like species.</title>
        <authorList>
            <person name="Liu G."/>
        </authorList>
    </citation>
    <scope>NUCLEOTIDE SEQUENCE [LARGE SCALE GENOMIC DNA]</scope>
    <source>
        <strain evidence="2 3">FJAT-51639</strain>
    </source>
</reference>
<evidence type="ECO:0000313" key="2">
    <source>
        <dbReference type="EMBL" id="MEI4802877.1"/>
    </source>
</evidence>